<evidence type="ECO:0000313" key="3">
    <source>
        <dbReference type="EMBL" id="SIO07996.1"/>
    </source>
</evidence>
<dbReference type="RefSeq" id="WP_084185565.1">
    <property type="nucleotide sequence ID" value="NZ_FSRA01000001.1"/>
</dbReference>
<evidence type="ECO:0000313" key="4">
    <source>
        <dbReference type="Proteomes" id="UP000185003"/>
    </source>
</evidence>
<dbReference type="PANTHER" id="PTHR10587">
    <property type="entry name" value="GLYCOSYL TRANSFERASE-RELATED"/>
    <property type="match status" value="1"/>
</dbReference>
<reference evidence="3 4" key="1">
    <citation type="submission" date="2016-11" db="EMBL/GenBank/DDBJ databases">
        <authorList>
            <person name="Jaros S."/>
            <person name="Januszkiewicz K."/>
            <person name="Wedrychowicz H."/>
        </authorList>
    </citation>
    <scope>NUCLEOTIDE SEQUENCE [LARGE SCALE GENOMIC DNA]</scope>
    <source>
        <strain evidence="3 4">DSM 24787</strain>
    </source>
</reference>
<keyword evidence="1" id="KW-0812">Transmembrane</keyword>
<dbReference type="InterPro" id="IPR050248">
    <property type="entry name" value="Polysacc_deacetylase_ArnD"/>
</dbReference>
<dbReference type="OrthoDB" id="9812065at2"/>
<gene>
    <name evidence="3" type="ORF">SAMN04488055_2826</name>
</gene>
<organism evidence="3 4">
    <name type="scientific">Chitinophaga niabensis</name>
    <dbReference type="NCBI Taxonomy" id="536979"/>
    <lineage>
        <taxon>Bacteria</taxon>
        <taxon>Pseudomonadati</taxon>
        <taxon>Bacteroidota</taxon>
        <taxon>Chitinophagia</taxon>
        <taxon>Chitinophagales</taxon>
        <taxon>Chitinophagaceae</taxon>
        <taxon>Chitinophaga</taxon>
    </lineage>
</organism>
<feature type="domain" description="NodB homology" evidence="2">
    <location>
        <begin position="65"/>
        <end position="243"/>
    </location>
</feature>
<dbReference type="PROSITE" id="PS51677">
    <property type="entry name" value="NODB"/>
    <property type="match status" value="1"/>
</dbReference>
<name>A0A1N6GKF8_9BACT</name>
<keyword evidence="1" id="KW-0472">Membrane</keyword>
<dbReference type="AlphaFoldDB" id="A0A1N6GKF8"/>
<evidence type="ECO:0000256" key="1">
    <source>
        <dbReference type="SAM" id="Phobius"/>
    </source>
</evidence>
<dbReference type="Pfam" id="PF01522">
    <property type="entry name" value="Polysacc_deac_1"/>
    <property type="match status" value="1"/>
</dbReference>
<dbReference type="PANTHER" id="PTHR10587:SF125">
    <property type="entry name" value="POLYSACCHARIDE DEACETYLASE YHEN-RELATED"/>
    <property type="match status" value="1"/>
</dbReference>
<dbReference type="Gene3D" id="3.20.20.370">
    <property type="entry name" value="Glycoside hydrolase/deacetylase"/>
    <property type="match status" value="1"/>
</dbReference>
<dbReference type="GO" id="GO:0016810">
    <property type="term" value="F:hydrolase activity, acting on carbon-nitrogen (but not peptide) bonds"/>
    <property type="evidence" value="ECO:0007669"/>
    <property type="project" value="InterPro"/>
</dbReference>
<keyword evidence="1" id="KW-1133">Transmembrane helix</keyword>
<evidence type="ECO:0000259" key="2">
    <source>
        <dbReference type="PROSITE" id="PS51677"/>
    </source>
</evidence>
<dbReference type="STRING" id="536979.SAMN04488055_2826"/>
<dbReference type="SUPFAM" id="SSF88713">
    <property type="entry name" value="Glycoside hydrolase/deacetylase"/>
    <property type="match status" value="1"/>
</dbReference>
<dbReference type="InterPro" id="IPR002509">
    <property type="entry name" value="NODB_dom"/>
</dbReference>
<feature type="transmembrane region" description="Helical" evidence="1">
    <location>
        <begin position="30"/>
        <end position="46"/>
    </location>
</feature>
<dbReference type="GO" id="GO:0005975">
    <property type="term" value="P:carbohydrate metabolic process"/>
    <property type="evidence" value="ECO:0007669"/>
    <property type="project" value="InterPro"/>
</dbReference>
<feature type="transmembrane region" description="Helical" evidence="1">
    <location>
        <begin position="6"/>
        <end position="23"/>
    </location>
</feature>
<accession>A0A1N6GKF8</accession>
<dbReference type="EMBL" id="FSRA01000001">
    <property type="protein sequence ID" value="SIO07996.1"/>
    <property type="molecule type" value="Genomic_DNA"/>
</dbReference>
<dbReference type="Proteomes" id="UP000185003">
    <property type="component" value="Unassembled WGS sequence"/>
</dbReference>
<keyword evidence="4" id="KW-1185">Reference proteome</keyword>
<dbReference type="CDD" id="cd10917">
    <property type="entry name" value="CE4_NodB_like_6s_7s"/>
    <property type="match status" value="1"/>
</dbReference>
<dbReference type="InterPro" id="IPR011330">
    <property type="entry name" value="Glyco_hydro/deAcase_b/a-brl"/>
</dbReference>
<proteinExistence type="predicted"/>
<sequence length="255" mass="28370">MLKYNIISAIAWLALIALITPPYVMQKWPFALVLAICIGVMIWGAAKVNSDFYFDVVCKAETKEKVVALSFDDGPMENYTPQILDILQQHKVPAAFFCIGHRVEKAPAIIKQIHAEGHLIGNHSYSHHALFDLYSSKKMSKDLESADQAIIAATGLRPLLFRPPYGVTNPMLGKAVARGTYTPVGWSIRSMDTVIKDADRLLAKVTRDVQPGDIFLFHDTCAVTVKMLPALIKQLKEKGFAFKRIDELLNVPAYA</sequence>
<protein>
    <submittedName>
        <fullName evidence="3">Peptidoglycan/xylan/chitin deacetylase, PgdA/CDA1 family</fullName>
    </submittedName>
</protein>